<dbReference type="InterPro" id="IPR025993">
    <property type="entry name" value="Ceramide_glucosylTrfase"/>
</dbReference>
<evidence type="ECO:0000256" key="4">
    <source>
        <dbReference type="ARBA" id="ARBA00022676"/>
    </source>
</evidence>
<evidence type="ECO:0000256" key="7">
    <source>
        <dbReference type="ARBA" id="ARBA00022989"/>
    </source>
</evidence>
<evidence type="ECO:0000256" key="8">
    <source>
        <dbReference type="ARBA" id="ARBA00023136"/>
    </source>
</evidence>
<keyword evidence="4" id="KW-0328">Glycosyltransferase</keyword>
<accession>A0A2W0H9K3</accession>
<dbReference type="InterPro" id="IPR029044">
    <property type="entry name" value="Nucleotide-diphossugar_trans"/>
</dbReference>
<dbReference type="GO" id="GO:0016020">
    <property type="term" value="C:membrane"/>
    <property type="evidence" value="ECO:0007669"/>
    <property type="project" value="UniProtKB-SubCell"/>
</dbReference>
<organism evidence="10 11">
    <name type="scientific">Alteribacter lacisalsi</name>
    <dbReference type="NCBI Taxonomy" id="2045244"/>
    <lineage>
        <taxon>Bacteria</taxon>
        <taxon>Bacillati</taxon>
        <taxon>Bacillota</taxon>
        <taxon>Bacilli</taxon>
        <taxon>Bacillales</taxon>
        <taxon>Bacillaceae</taxon>
        <taxon>Alteribacter</taxon>
    </lineage>
</organism>
<dbReference type="Gene3D" id="3.90.550.10">
    <property type="entry name" value="Spore Coat Polysaccharide Biosynthesis Protein SpsA, Chain A"/>
    <property type="match status" value="1"/>
</dbReference>
<reference evidence="10 11" key="1">
    <citation type="submission" date="2017-10" db="EMBL/GenBank/DDBJ databases">
        <title>Bacillus sp. nov., a halophilic bacterium isolated from a Yangshapao Lake.</title>
        <authorList>
            <person name="Wang H."/>
        </authorList>
    </citation>
    <scope>NUCLEOTIDE SEQUENCE [LARGE SCALE GENOMIC DNA]</scope>
    <source>
        <strain evidence="10 11">YSP-3</strain>
    </source>
</reference>
<dbReference type="GO" id="GO:0016757">
    <property type="term" value="F:glycosyltransferase activity"/>
    <property type="evidence" value="ECO:0007669"/>
    <property type="project" value="UniProtKB-KW"/>
</dbReference>
<keyword evidence="5 10" id="KW-0808">Transferase</keyword>
<evidence type="ECO:0000256" key="9">
    <source>
        <dbReference type="SAM" id="Phobius"/>
    </source>
</evidence>
<dbReference type="AlphaFoldDB" id="A0A2W0H9K3"/>
<comment type="subcellular location">
    <subcellularLocation>
        <location evidence="1">Membrane</location>
        <topology evidence="1">Multi-pass membrane protein</topology>
    </subcellularLocation>
</comment>
<feature type="transmembrane region" description="Helical" evidence="9">
    <location>
        <begin position="6"/>
        <end position="25"/>
    </location>
</feature>
<evidence type="ECO:0000256" key="2">
    <source>
        <dbReference type="ARBA" id="ARBA00004760"/>
    </source>
</evidence>
<evidence type="ECO:0000256" key="5">
    <source>
        <dbReference type="ARBA" id="ARBA00022679"/>
    </source>
</evidence>
<evidence type="ECO:0000313" key="11">
    <source>
        <dbReference type="Proteomes" id="UP000248066"/>
    </source>
</evidence>
<evidence type="ECO:0000313" key="10">
    <source>
        <dbReference type="EMBL" id="PYZ98523.1"/>
    </source>
</evidence>
<dbReference type="SUPFAM" id="SSF53448">
    <property type="entry name" value="Nucleotide-diphospho-sugar transferases"/>
    <property type="match status" value="1"/>
</dbReference>
<evidence type="ECO:0000256" key="3">
    <source>
        <dbReference type="ARBA" id="ARBA00004991"/>
    </source>
</evidence>
<keyword evidence="8 9" id="KW-0472">Membrane</keyword>
<dbReference type="EMBL" id="PDOF01000001">
    <property type="protein sequence ID" value="PYZ98523.1"/>
    <property type="molecule type" value="Genomic_DNA"/>
</dbReference>
<feature type="transmembrane region" description="Helical" evidence="9">
    <location>
        <begin position="269"/>
        <end position="290"/>
    </location>
</feature>
<comment type="pathway">
    <text evidence="3">Sphingolipid metabolism.</text>
</comment>
<comment type="caution">
    <text evidence="10">The sequence shown here is derived from an EMBL/GenBank/DDBJ whole genome shotgun (WGS) entry which is preliminary data.</text>
</comment>
<dbReference type="PANTHER" id="PTHR43646">
    <property type="entry name" value="GLYCOSYLTRANSFERASE"/>
    <property type="match status" value="1"/>
</dbReference>
<dbReference type="Pfam" id="PF13506">
    <property type="entry name" value="Glyco_transf_21"/>
    <property type="match status" value="1"/>
</dbReference>
<keyword evidence="6 9" id="KW-0812">Transmembrane</keyword>
<dbReference type="Proteomes" id="UP000248066">
    <property type="component" value="Unassembled WGS sequence"/>
</dbReference>
<feature type="transmembrane region" description="Helical" evidence="9">
    <location>
        <begin position="332"/>
        <end position="353"/>
    </location>
</feature>
<evidence type="ECO:0000256" key="6">
    <source>
        <dbReference type="ARBA" id="ARBA00022692"/>
    </source>
</evidence>
<protein>
    <submittedName>
        <fullName evidence="10">Glycosyl transferase family 2</fullName>
    </submittedName>
</protein>
<evidence type="ECO:0000256" key="1">
    <source>
        <dbReference type="ARBA" id="ARBA00004141"/>
    </source>
</evidence>
<dbReference type="OrthoDB" id="9800276at2"/>
<keyword evidence="11" id="KW-1185">Reference proteome</keyword>
<dbReference type="PANTHER" id="PTHR43646:SF3">
    <property type="entry name" value="SLR1566 PROTEIN"/>
    <property type="match status" value="1"/>
</dbReference>
<sequence length="370" mass="41119">MTVWILTAVLAVSIVITGLNTFLLPRLKTDRKADRHPPSVDVFVPLRNEERNVPDLIASLKGLTAPNLTFFLLDDGSSDRTGELLTALTDDDPRFYLLKGKPLPEAWVGKVHACHQLSKNGSGEFALFVDADVRLAHGTVESLLSCFKRPETGLVTGFPKTPAKGVLGSLLIPMQHFVVHFHLPVLLANYTTFAPATAAHGAFMMFRRSAYEKAGGHKAVKSSLVEDVHLARQMKKSGYRVTLANVSDAVTCYMYETDREVWEGFSKNLFPGLGRSLPLAVFVTLFYLLFYTAPGIFAILVLLGSLEMVWLLPYSLGVVHKGIVDWSVRQKLWLCILMPASALMTVVLLWYSAFLGVFRRGFSWKGRVYK</sequence>
<proteinExistence type="predicted"/>
<gene>
    <name evidence="10" type="ORF">CR205_08030</name>
</gene>
<name>A0A2W0H9K3_9BACI</name>
<keyword evidence="7 9" id="KW-1133">Transmembrane helix</keyword>
<comment type="pathway">
    <text evidence="2">Lipid metabolism; sphingolipid metabolism.</text>
</comment>
<dbReference type="RefSeq" id="WP_110518479.1">
    <property type="nucleotide sequence ID" value="NZ_PDOF01000001.1"/>
</dbReference>